<feature type="compositionally biased region" description="Acidic residues" evidence="1">
    <location>
        <begin position="284"/>
        <end position="294"/>
    </location>
</feature>
<dbReference type="EMBL" id="ML976678">
    <property type="protein sequence ID" value="KAF1973866.1"/>
    <property type="molecule type" value="Genomic_DNA"/>
</dbReference>
<evidence type="ECO:0000259" key="3">
    <source>
        <dbReference type="Pfam" id="PF25907"/>
    </source>
</evidence>
<dbReference type="OrthoDB" id="202840at2759"/>
<dbReference type="SUPFAM" id="SSF47616">
    <property type="entry name" value="GST C-terminal domain-like"/>
    <property type="match status" value="1"/>
</dbReference>
<sequence>MGATYKLQGIQEGVLESEMTSFRSMNGHTRLRGPMDESVVGSTSVPNDIVLFTYPGSPFGLRVQLYLQLREQPFIMPRPDREKLGVKYRRIPILAIRRDIYLDTRLILRTLERRFPDGKLGSDKPEHKFAEKLLEKYMVEGPVVQEAAGLVPTAILQNPKFAEDRKGFLGRKWTQEELDQGRPECLLFVRNLFDLLESTVLADRRKWVLETEKPSLADVQAIWPLDWGTKLGLPSHVVSEEKFPKVYAWMSRLRAAAASSARERISMTGDVVVRYLRETTMETAQDEVDENDPQDLEKGTQVEISPADWGSDHRDSGRLVGLAPDEVTIMVEDAVTLRLHAPRTGFKVTAIGTDASGGSTKL</sequence>
<organism evidence="4 5">
    <name type="scientific">Bimuria novae-zelandiae CBS 107.79</name>
    <dbReference type="NCBI Taxonomy" id="1447943"/>
    <lineage>
        <taxon>Eukaryota</taxon>
        <taxon>Fungi</taxon>
        <taxon>Dikarya</taxon>
        <taxon>Ascomycota</taxon>
        <taxon>Pezizomycotina</taxon>
        <taxon>Dothideomycetes</taxon>
        <taxon>Pleosporomycetidae</taxon>
        <taxon>Pleosporales</taxon>
        <taxon>Massarineae</taxon>
        <taxon>Didymosphaeriaceae</taxon>
        <taxon>Bimuria</taxon>
    </lineage>
</organism>
<feature type="domain" description="GST N-terminal" evidence="2">
    <location>
        <begin position="51"/>
        <end position="117"/>
    </location>
</feature>
<dbReference type="InterPro" id="IPR036249">
    <property type="entry name" value="Thioredoxin-like_sf"/>
</dbReference>
<protein>
    <submittedName>
        <fullName evidence="4">Uncharacterized protein</fullName>
    </submittedName>
</protein>
<evidence type="ECO:0000313" key="5">
    <source>
        <dbReference type="Proteomes" id="UP000800036"/>
    </source>
</evidence>
<dbReference type="CDD" id="cd00570">
    <property type="entry name" value="GST_N_family"/>
    <property type="match status" value="1"/>
</dbReference>
<evidence type="ECO:0000313" key="4">
    <source>
        <dbReference type="EMBL" id="KAF1973866.1"/>
    </source>
</evidence>
<dbReference type="Gene3D" id="3.40.30.110">
    <property type="match status" value="2"/>
</dbReference>
<dbReference type="Pfam" id="PF13417">
    <property type="entry name" value="GST_N_3"/>
    <property type="match status" value="1"/>
</dbReference>
<evidence type="ECO:0000256" key="1">
    <source>
        <dbReference type="SAM" id="MobiDB-lite"/>
    </source>
</evidence>
<proteinExistence type="predicted"/>
<feature type="region of interest" description="Disordered" evidence="1">
    <location>
        <begin position="284"/>
        <end position="317"/>
    </location>
</feature>
<gene>
    <name evidence="4" type="ORF">BU23DRAFT_589347</name>
</gene>
<dbReference type="Pfam" id="PF25907">
    <property type="entry name" value="DUF7962"/>
    <property type="match status" value="1"/>
</dbReference>
<accession>A0A6A5VFP5</accession>
<feature type="domain" description="DUF7962" evidence="3">
    <location>
        <begin position="147"/>
        <end position="260"/>
    </location>
</feature>
<keyword evidence="5" id="KW-1185">Reference proteome</keyword>
<dbReference type="InterPro" id="IPR004045">
    <property type="entry name" value="Glutathione_S-Trfase_N"/>
</dbReference>
<dbReference type="AlphaFoldDB" id="A0A6A5VFP5"/>
<name>A0A6A5VFP5_9PLEO</name>
<dbReference type="SUPFAM" id="SSF52833">
    <property type="entry name" value="Thioredoxin-like"/>
    <property type="match status" value="1"/>
</dbReference>
<evidence type="ECO:0000259" key="2">
    <source>
        <dbReference type="Pfam" id="PF13417"/>
    </source>
</evidence>
<dbReference type="Proteomes" id="UP000800036">
    <property type="component" value="Unassembled WGS sequence"/>
</dbReference>
<dbReference type="InterPro" id="IPR036282">
    <property type="entry name" value="Glutathione-S-Trfase_C_sf"/>
</dbReference>
<reference evidence="4" key="1">
    <citation type="journal article" date="2020" name="Stud. Mycol.">
        <title>101 Dothideomycetes genomes: a test case for predicting lifestyles and emergence of pathogens.</title>
        <authorList>
            <person name="Haridas S."/>
            <person name="Albert R."/>
            <person name="Binder M."/>
            <person name="Bloem J."/>
            <person name="Labutti K."/>
            <person name="Salamov A."/>
            <person name="Andreopoulos B."/>
            <person name="Baker S."/>
            <person name="Barry K."/>
            <person name="Bills G."/>
            <person name="Bluhm B."/>
            <person name="Cannon C."/>
            <person name="Castanera R."/>
            <person name="Culley D."/>
            <person name="Daum C."/>
            <person name="Ezra D."/>
            <person name="Gonzalez J."/>
            <person name="Henrissat B."/>
            <person name="Kuo A."/>
            <person name="Liang C."/>
            <person name="Lipzen A."/>
            <person name="Lutzoni F."/>
            <person name="Magnuson J."/>
            <person name="Mondo S."/>
            <person name="Nolan M."/>
            <person name="Ohm R."/>
            <person name="Pangilinan J."/>
            <person name="Park H.-J."/>
            <person name="Ramirez L."/>
            <person name="Alfaro M."/>
            <person name="Sun H."/>
            <person name="Tritt A."/>
            <person name="Yoshinaga Y."/>
            <person name="Zwiers L.-H."/>
            <person name="Turgeon B."/>
            <person name="Goodwin S."/>
            <person name="Spatafora J."/>
            <person name="Crous P."/>
            <person name="Grigoriev I."/>
        </authorList>
    </citation>
    <scope>NUCLEOTIDE SEQUENCE</scope>
    <source>
        <strain evidence="4">CBS 107.79</strain>
    </source>
</reference>
<dbReference type="InterPro" id="IPR058268">
    <property type="entry name" value="DUF7962"/>
</dbReference>